<feature type="region of interest" description="Disordered" evidence="1">
    <location>
        <begin position="27"/>
        <end position="85"/>
    </location>
</feature>
<accession>A0ABW5DJ01</accession>
<dbReference type="Proteomes" id="UP001597373">
    <property type="component" value="Unassembled WGS sequence"/>
</dbReference>
<feature type="compositionally biased region" description="Basic and acidic residues" evidence="1">
    <location>
        <begin position="76"/>
        <end position="85"/>
    </location>
</feature>
<keyword evidence="2" id="KW-0812">Transmembrane</keyword>
<reference evidence="4" key="1">
    <citation type="journal article" date="2019" name="Int. J. Syst. Evol. Microbiol.">
        <title>The Global Catalogue of Microorganisms (GCM) 10K type strain sequencing project: providing services to taxonomists for standard genome sequencing and annotation.</title>
        <authorList>
            <consortium name="The Broad Institute Genomics Platform"/>
            <consortium name="The Broad Institute Genome Sequencing Center for Infectious Disease"/>
            <person name="Wu L."/>
            <person name="Ma J."/>
        </authorList>
    </citation>
    <scope>NUCLEOTIDE SEQUENCE [LARGE SCALE GENOMIC DNA]</scope>
    <source>
        <strain evidence="4">KCTC 23707</strain>
    </source>
</reference>
<proteinExistence type="predicted"/>
<evidence type="ECO:0000313" key="3">
    <source>
        <dbReference type="EMBL" id="MFD2260884.1"/>
    </source>
</evidence>
<dbReference type="EMBL" id="JBHUIR010000054">
    <property type="protein sequence ID" value="MFD2260884.1"/>
    <property type="molecule type" value="Genomic_DNA"/>
</dbReference>
<dbReference type="RefSeq" id="WP_345098158.1">
    <property type="nucleotide sequence ID" value="NZ_BAABGS010000012.1"/>
</dbReference>
<keyword evidence="2" id="KW-1133">Transmembrane helix</keyword>
<keyword evidence="4" id="KW-1185">Reference proteome</keyword>
<keyword evidence="2" id="KW-0472">Membrane</keyword>
<name>A0ABW5DJ01_9HYPH</name>
<sequence>MSGIWIILAGLIAAGVGFLMLKKRSSQDGPRALPVSASNPPAGTGGAGTTAGPNGEHVTETFHIGAQGFTITRGRSAGEERDTET</sequence>
<organism evidence="3 4">
    <name type="scientific">Chelativorans composti</name>
    <dbReference type="NCBI Taxonomy" id="768533"/>
    <lineage>
        <taxon>Bacteria</taxon>
        <taxon>Pseudomonadati</taxon>
        <taxon>Pseudomonadota</taxon>
        <taxon>Alphaproteobacteria</taxon>
        <taxon>Hyphomicrobiales</taxon>
        <taxon>Phyllobacteriaceae</taxon>
        <taxon>Chelativorans</taxon>
    </lineage>
</organism>
<evidence type="ECO:0000256" key="2">
    <source>
        <dbReference type="SAM" id="Phobius"/>
    </source>
</evidence>
<feature type="transmembrane region" description="Helical" evidence="2">
    <location>
        <begin position="6"/>
        <end position="21"/>
    </location>
</feature>
<protein>
    <recommendedName>
        <fullName evidence="5">LPXTG cell wall anchor domain-containing protein</fullName>
    </recommendedName>
</protein>
<evidence type="ECO:0000313" key="4">
    <source>
        <dbReference type="Proteomes" id="UP001597373"/>
    </source>
</evidence>
<gene>
    <name evidence="3" type="ORF">ACFSMZ_14110</name>
</gene>
<evidence type="ECO:0000256" key="1">
    <source>
        <dbReference type="SAM" id="MobiDB-lite"/>
    </source>
</evidence>
<comment type="caution">
    <text evidence="3">The sequence shown here is derived from an EMBL/GenBank/DDBJ whole genome shotgun (WGS) entry which is preliminary data.</text>
</comment>
<evidence type="ECO:0008006" key="5">
    <source>
        <dbReference type="Google" id="ProtNLM"/>
    </source>
</evidence>